<dbReference type="Gene3D" id="3.50.50.60">
    <property type="entry name" value="FAD/NAD(P)-binding domain"/>
    <property type="match status" value="1"/>
</dbReference>
<dbReference type="PANTHER" id="PTHR42720:SF1">
    <property type="entry name" value="GLYCEROL 3-PHOSPHATE OXIDASE"/>
    <property type="match status" value="1"/>
</dbReference>
<dbReference type="Proteomes" id="UP001056429">
    <property type="component" value="Unassembled WGS sequence"/>
</dbReference>
<dbReference type="Gene3D" id="1.10.10.1100">
    <property type="entry name" value="BFD-like [2Fe-2S]-binding domain"/>
    <property type="match status" value="1"/>
</dbReference>
<reference evidence="3" key="1">
    <citation type="journal article" date="2021" name="mSystems">
        <title>Bacteria and Archaea Synergistically Convert Glycine Betaine to Biogenic Methane in the Formosa Cold Seep of the South China Sea.</title>
        <authorList>
            <person name="Li L."/>
            <person name="Zhang W."/>
            <person name="Zhang S."/>
            <person name="Song L."/>
            <person name="Sun Q."/>
            <person name="Zhang H."/>
            <person name="Xiang H."/>
            <person name="Dong X."/>
        </authorList>
    </citation>
    <scope>NUCLEOTIDE SEQUENCE</scope>
    <source>
        <strain evidence="3">ZWT</strain>
    </source>
</reference>
<protein>
    <submittedName>
        <fullName evidence="3">NAD(P)/FAD-dependent oxidoreductase</fullName>
    </submittedName>
</protein>
<dbReference type="Pfam" id="PF01266">
    <property type="entry name" value="DAO"/>
    <property type="match status" value="1"/>
</dbReference>
<evidence type="ECO:0000313" key="3">
    <source>
        <dbReference type="EMBL" id="MCM1991948.1"/>
    </source>
</evidence>
<dbReference type="Pfam" id="PF04324">
    <property type="entry name" value="Fer2_BFD"/>
    <property type="match status" value="1"/>
</dbReference>
<evidence type="ECO:0000313" key="4">
    <source>
        <dbReference type="Proteomes" id="UP001056429"/>
    </source>
</evidence>
<gene>
    <name evidence="3" type="ORF">KDK92_19580</name>
</gene>
<comment type="caution">
    <text evidence="3">The sequence shown here is derived from an EMBL/GenBank/DDBJ whole genome shotgun (WGS) entry which is preliminary data.</text>
</comment>
<dbReference type="InterPro" id="IPR041854">
    <property type="entry name" value="BFD-like_2Fe2S-bd_dom_sf"/>
</dbReference>
<dbReference type="InterPro" id="IPR006076">
    <property type="entry name" value="FAD-dep_OxRdtase"/>
</dbReference>
<dbReference type="RefSeq" id="WP_250861081.1">
    <property type="nucleotide sequence ID" value="NZ_JAGSOJ010000004.1"/>
</dbReference>
<reference evidence="3" key="2">
    <citation type="submission" date="2021-04" db="EMBL/GenBank/DDBJ databases">
        <authorList>
            <person name="Dong X."/>
        </authorList>
    </citation>
    <scope>NUCLEOTIDE SEQUENCE</scope>
    <source>
        <strain evidence="3">ZWT</strain>
    </source>
</reference>
<dbReference type="InterPro" id="IPR036188">
    <property type="entry name" value="FAD/NAD-bd_sf"/>
</dbReference>
<dbReference type="SUPFAM" id="SSF51905">
    <property type="entry name" value="FAD/NAD(P)-binding domain"/>
    <property type="match status" value="1"/>
</dbReference>
<dbReference type="PANTHER" id="PTHR42720">
    <property type="entry name" value="GLYCEROL-3-PHOSPHATE DEHYDROGENASE"/>
    <property type="match status" value="1"/>
</dbReference>
<dbReference type="Gene3D" id="3.30.9.10">
    <property type="entry name" value="D-Amino Acid Oxidase, subunit A, domain 2"/>
    <property type="match status" value="1"/>
</dbReference>
<sequence>MISIGYINRIENTIRKKTGENIFCSELRSSIILEGVVSSWDEVVKAGYIAANSNYKGVINNLKYTDMKEITYRKPKDRDSSLEGKKYNVVIIGAGIIGCSIARELSKWDISILLLDKEEDVSMQTSSRNDGMIHPGFAPKVGSLKSKYNVQGNKLYTDISKELGVKINRCGSNILFDKKWIKVAWPFIINKSKRVGIEGVRKLNISELRDIEPNISEDIKWGVHIPSTAVTSPYKMTIAYAENAVNNGVDISLNTMVEEIKVEKNKIVSLKTNKGEISTDLIVNAAGVFADEIADMAGDRFFTIHPRKGEIILLDKKKGHLLNSVLGKVTLSFGSNHSKGGGLVKTLEGNILIGPDAYEQPDKEDYSTNMNNINNLLKKHLPLLKGLERRDIITYCAGNRAATYKEDFLIEKSEYLQNMIYAAGIQSPGFASAPAIAKEIERLTVEVLKKNIILKKKEYWSGTRKSTPNMMELSIAEKNEVIKRNPNYGTIVCRCEGISRGEIIDALKSPIPVRTVDGIKRRTRAGMGRCQGGFCMPLVMEIMEREGHIPFEDITKKGGESKVISEQTKNKDEVNIHV</sequence>
<dbReference type="EMBL" id="JAGSOJ010000004">
    <property type="protein sequence ID" value="MCM1991948.1"/>
    <property type="molecule type" value="Genomic_DNA"/>
</dbReference>
<evidence type="ECO:0000259" key="2">
    <source>
        <dbReference type="Pfam" id="PF04324"/>
    </source>
</evidence>
<feature type="domain" description="FAD dependent oxidoreductase" evidence="1">
    <location>
        <begin position="89"/>
        <end position="440"/>
    </location>
</feature>
<evidence type="ECO:0000259" key="1">
    <source>
        <dbReference type="Pfam" id="PF01266"/>
    </source>
</evidence>
<name>A0A9J6P6R5_9CLOT</name>
<feature type="domain" description="BFD-like [2Fe-2S]-binding" evidence="2">
    <location>
        <begin position="491"/>
        <end position="544"/>
    </location>
</feature>
<keyword evidence="4" id="KW-1185">Reference proteome</keyword>
<dbReference type="CDD" id="cd19946">
    <property type="entry name" value="GlpA-like_Fer2_BFD-like"/>
    <property type="match status" value="1"/>
</dbReference>
<organism evidence="3 4">
    <name type="scientific">Oceanirhabdus seepicola</name>
    <dbReference type="NCBI Taxonomy" id="2828781"/>
    <lineage>
        <taxon>Bacteria</taxon>
        <taxon>Bacillati</taxon>
        <taxon>Bacillota</taxon>
        <taxon>Clostridia</taxon>
        <taxon>Eubacteriales</taxon>
        <taxon>Clostridiaceae</taxon>
        <taxon>Oceanirhabdus</taxon>
    </lineage>
</organism>
<dbReference type="InterPro" id="IPR007419">
    <property type="entry name" value="BFD-like_2Fe2S-bd_dom"/>
</dbReference>
<dbReference type="InterPro" id="IPR052745">
    <property type="entry name" value="G3P_Oxidase/Oxidoreductase"/>
</dbReference>
<dbReference type="AlphaFoldDB" id="A0A9J6P6R5"/>
<accession>A0A9J6P6R5</accession>
<proteinExistence type="predicted"/>